<dbReference type="Pfam" id="PF02608">
    <property type="entry name" value="Bmp"/>
    <property type="match status" value="1"/>
</dbReference>
<dbReference type="Proteomes" id="UP000196027">
    <property type="component" value="Chromosome"/>
</dbReference>
<evidence type="ECO:0000256" key="2">
    <source>
        <dbReference type="SAM" id="SignalP"/>
    </source>
</evidence>
<dbReference type="RefSeq" id="WP_087462590.1">
    <property type="nucleotide sequence ID" value="NZ_CP021425.1"/>
</dbReference>
<dbReference type="EMBL" id="CP021425">
    <property type="protein sequence ID" value="ARU57725.1"/>
    <property type="molecule type" value="Genomic_DNA"/>
</dbReference>
<feature type="signal peptide" evidence="2">
    <location>
        <begin position="1"/>
        <end position="34"/>
    </location>
</feature>
<dbReference type="KEGG" id="ome:OLMES_3704"/>
<feature type="domain" description="ABC transporter substrate-binding protein PnrA-like" evidence="3">
    <location>
        <begin position="39"/>
        <end position="316"/>
    </location>
</feature>
<protein>
    <submittedName>
        <fullName evidence="4">ABC-type transport system, periplasmic component/surface lipoprotein</fullName>
    </submittedName>
</protein>
<accession>A0A1Y0IE07</accession>
<evidence type="ECO:0000259" key="3">
    <source>
        <dbReference type="Pfam" id="PF02608"/>
    </source>
</evidence>
<evidence type="ECO:0000256" key="1">
    <source>
        <dbReference type="ARBA" id="ARBA00022729"/>
    </source>
</evidence>
<dbReference type="InterPro" id="IPR052910">
    <property type="entry name" value="ABC-Purine-Binding"/>
</dbReference>
<sequence length="368" mass="40117">MTFGKKGTISGRARKLFSVLGLATLATTASVAHSAEPLKIGFVYVGPTGDAGWTYAHDEGRKYVEKHLGDKVQTTYVESVPEGADAERVITQLAAKGNDLIFTTSFGYMNPTLKVAKRFRKVTFEHASGYKRNKNMGTYFTRAYQGRYLTGLIAGKMTKSNVIGYVASFPIPEVIRGINAFTKGAREVNPDVQVKVVWASTWYDPAKEREAAETLILQKADVLTQHTDSAAVIQAAEAKGVYAIGYHSDMSVYGEKAHLTSTIHSWGPLYLKKAQAVIDGTWTSEDLWPGIAEGTTNIAPLNKAIPDDVKALVMAKKDAIKKGEMRVFDGPVYDQAGKAMVASGTTMSDKELLGFNWYIQGVEGQLPK</sequence>
<gene>
    <name evidence="4" type="ORF">OLMES_3704</name>
</gene>
<dbReference type="CDD" id="cd19963">
    <property type="entry name" value="PBP1_BMP-like"/>
    <property type="match status" value="1"/>
</dbReference>
<proteinExistence type="predicted"/>
<dbReference type="PANTHER" id="PTHR43208:SF1">
    <property type="entry name" value="ABC TRANSPORTER SUBSTRATE-BINDING PROTEIN"/>
    <property type="match status" value="1"/>
</dbReference>
<dbReference type="SUPFAM" id="SSF53822">
    <property type="entry name" value="Periplasmic binding protein-like I"/>
    <property type="match status" value="1"/>
</dbReference>
<dbReference type="PANTHER" id="PTHR43208">
    <property type="entry name" value="ABC TRANSPORTER SUBSTRATE-BINDING PROTEIN"/>
    <property type="match status" value="1"/>
</dbReference>
<keyword evidence="1 2" id="KW-0732">Signal</keyword>
<dbReference type="Gene3D" id="3.40.50.2300">
    <property type="match status" value="2"/>
</dbReference>
<organism evidence="4 5">
    <name type="scientific">Oleiphilus messinensis</name>
    <dbReference type="NCBI Taxonomy" id="141451"/>
    <lineage>
        <taxon>Bacteria</taxon>
        <taxon>Pseudomonadati</taxon>
        <taxon>Pseudomonadota</taxon>
        <taxon>Gammaproteobacteria</taxon>
        <taxon>Oceanospirillales</taxon>
        <taxon>Oleiphilaceae</taxon>
        <taxon>Oleiphilus</taxon>
    </lineage>
</organism>
<dbReference type="InterPro" id="IPR003760">
    <property type="entry name" value="PnrA-like"/>
</dbReference>
<dbReference type="OrthoDB" id="9769871at2"/>
<name>A0A1Y0IE07_9GAMM</name>
<keyword evidence="4" id="KW-0449">Lipoprotein</keyword>
<feature type="chain" id="PRO_5012914483" evidence="2">
    <location>
        <begin position="35"/>
        <end position="368"/>
    </location>
</feature>
<evidence type="ECO:0000313" key="5">
    <source>
        <dbReference type="Proteomes" id="UP000196027"/>
    </source>
</evidence>
<dbReference type="InterPro" id="IPR028082">
    <property type="entry name" value="Peripla_BP_I"/>
</dbReference>
<dbReference type="AlphaFoldDB" id="A0A1Y0IE07"/>
<keyword evidence="5" id="KW-1185">Reference proteome</keyword>
<dbReference type="GO" id="GO:0005886">
    <property type="term" value="C:plasma membrane"/>
    <property type="evidence" value="ECO:0007669"/>
    <property type="project" value="InterPro"/>
</dbReference>
<reference evidence="4 5" key="1">
    <citation type="submission" date="2017-05" db="EMBL/GenBank/DDBJ databases">
        <title>Genomic insights into alkan degradation activity of Oleiphilus messinensis.</title>
        <authorList>
            <person name="Kozyavkin S.A."/>
            <person name="Slesarev A.I."/>
            <person name="Golyshin P.N."/>
            <person name="Korzhenkov A."/>
            <person name="Golyshina O.N."/>
            <person name="Toshchakov S.V."/>
        </authorList>
    </citation>
    <scope>NUCLEOTIDE SEQUENCE [LARGE SCALE GENOMIC DNA]</scope>
    <source>
        <strain evidence="4 5">ME102</strain>
    </source>
</reference>
<evidence type="ECO:0000313" key="4">
    <source>
        <dbReference type="EMBL" id="ARU57725.1"/>
    </source>
</evidence>